<dbReference type="OrthoDB" id="5556307at2759"/>
<keyword evidence="4" id="KW-0995">Kinetochore</keyword>
<dbReference type="PROSITE" id="PS50088">
    <property type="entry name" value="ANK_REPEAT"/>
    <property type="match status" value="4"/>
</dbReference>
<evidence type="ECO:0000256" key="4">
    <source>
        <dbReference type="RuleBase" id="RU369076"/>
    </source>
</evidence>
<keyword evidence="4" id="KW-0131">Cell cycle</keyword>
<dbReference type="SUPFAM" id="SSF48403">
    <property type="entry name" value="Ankyrin repeat"/>
    <property type="match status" value="1"/>
</dbReference>
<comment type="function">
    <text evidence="4">Essential component of the mitotic checkpoint, which prevents cells from prematurely exiting mitosis. Required for the assembly of the dynein-dynactin and MAD1-MAD2 complexes onto kinetochores. Its function related to the spindle assembly machinery is proposed to depend on its association in the mitotic RZZ complex.</text>
</comment>
<dbReference type="GO" id="GO:1990423">
    <property type="term" value="C:RZZ complex"/>
    <property type="evidence" value="ECO:0007669"/>
    <property type="project" value="UniProtKB-UniRule"/>
</dbReference>
<dbReference type="SMART" id="SM00248">
    <property type="entry name" value="ANK"/>
    <property type="match status" value="5"/>
</dbReference>
<comment type="subunit">
    <text evidence="4">Component of the RZZ complex.</text>
</comment>
<dbReference type="Gene3D" id="1.25.40.20">
    <property type="entry name" value="Ankyrin repeat-containing domain"/>
    <property type="match status" value="1"/>
</dbReference>
<dbReference type="PROSITE" id="PS50297">
    <property type="entry name" value="ANK_REP_REGION"/>
    <property type="match status" value="4"/>
</dbReference>
<dbReference type="PANTHER" id="PTHR24171">
    <property type="entry name" value="ANKYRIN REPEAT DOMAIN-CONTAINING PROTEIN 39-RELATED"/>
    <property type="match status" value="1"/>
</dbReference>
<dbReference type="InterPro" id="IPR018630">
    <property type="entry name" value="Zwilch"/>
</dbReference>
<evidence type="ECO:0000256" key="1">
    <source>
        <dbReference type="ARBA" id="ARBA00022737"/>
    </source>
</evidence>
<proteinExistence type="inferred from homology"/>
<dbReference type="PRINTS" id="PR01415">
    <property type="entry name" value="ANKYRIN"/>
</dbReference>
<dbReference type="GO" id="GO:0007094">
    <property type="term" value="P:mitotic spindle assembly checkpoint signaling"/>
    <property type="evidence" value="ECO:0007669"/>
    <property type="project" value="UniProtKB-UniRule"/>
</dbReference>
<feature type="repeat" description="ANK" evidence="3">
    <location>
        <begin position="603"/>
        <end position="635"/>
    </location>
</feature>
<accession>A0A8T0A173</accession>
<keyword evidence="4" id="KW-0132">Cell division</keyword>
<dbReference type="Gene3D" id="1.10.287.1880">
    <property type="match status" value="1"/>
</dbReference>
<keyword evidence="4" id="KW-0498">Mitosis</keyword>
<comment type="caution">
    <text evidence="5">The sequence shown here is derived from an EMBL/GenBank/DDBJ whole genome shotgun (WGS) entry which is preliminary data.</text>
</comment>
<dbReference type="PANTHER" id="PTHR24171:SF11">
    <property type="entry name" value="26S PROTEASOME NON-ATPASE REGULATORY SUBUNIT 10"/>
    <property type="match status" value="1"/>
</dbReference>
<keyword evidence="2 3" id="KW-0040">ANK repeat</keyword>
<dbReference type="Pfam" id="PF09817">
    <property type="entry name" value="Zwilch"/>
    <property type="match status" value="1"/>
</dbReference>
<feature type="repeat" description="ANK" evidence="3">
    <location>
        <begin position="671"/>
        <end position="703"/>
    </location>
</feature>
<comment type="similarity">
    <text evidence="4">Belongs to the ZWILCH family.</text>
</comment>
<gene>
    <name evidence="5" type="ORF">Mgra_00001662</name>
</gene>
<feature type="repeat" description="ANK" evidence="3">
    <location>
        <begin position="563"/>
        <end position="595"/>
    </location>
</feature>
<reference evidence="5" key="1">
    <citation type="journal article" date="2020" name="Ecol. Evol.">
        <title>Genome structure and content of the rice root-knot nematode (Meloidogyne graminicola).</title>
        <authorList>
            <person name="Phan N.T."/>
            <person name="Danchin E.G.J."/>
            <person name="Klopp C."/>
            <person name="Perfus-Barbeoch L."/>
            <person name="Kozlowski D.K."/>
            <person name="Koutsovoulos G.D."/>
            <person name="Lopez-Roques C."/>
            <person name="Bouchez O."/>
            <person name="Zahm M."/>
            <person name="Besnard G."/>
            <person name="Bellafiore S."/>
        </authorList>
    </citation>
    <scope>NUCLEOTIDE SEQUENCE</scope>
    <source>
        <strain evidence="5">VN-18</strain>
    </source>
</reference>
<dbReference type="GO" id="GO:0034501">
    <property type="term" value="P:protein localization to kinetochore"/>
    <property type="evidence" value="ECO:0007669"/>
    <property type="project" value="UniProtKB-UniRule"/>
</dbReference>
<feature type="repeat" description="ANK" evidence="3">
    <location>
        <begin position="636"/>
        <end position="657"/>
    </location>
</feature>
<organism evidence="5 6">
    <name type="scientific">Meloidogyne graminicola</name>
    <dbReference type="NCBI Taxonomy" id="189291"/>
    <lineage>
        <taxon>Eukaryota</taxon>
        <taxon>Metazoa</taxon>
        <taxon>Ecdysozoa</taxon>
        <taxon>Nematoda</taxon>
        <taxon>Chromadorea</taxon>
        <taxon>Rhabditida</taxon>
        <taxon>Tylenchina</taxon>
        <taxon>Tylenchomorpha</taxon>
        <taxon>Tylenchoidea</taxon>
        <taxon>Meloidogynidae</taxon>
        <taxon>Meloidogyninae</taxon>
        <taxon>Meloidogyne</taxon>
    </lineage>
</organism>
<dbReference type="Gene3D" id="1.20.58.730">
    <property type="match status" value="1"/>
</dbReference>
<keyword evidence="6" id="KW-1185">Reference proteome</keyword>
<keyword evidence="4" id="KW-0137">Centromere</keyword>
<dbReference type="InterPro" id="IPR002110">
    <property type="entry name" value="Ankyrin_rpt"/>
</dbReference>
<evidence type="ECO:0000313" key="5">
    <source>
        <dbReference type="EMBL" id="KAF7638853.1"/>
    </source>
</evidence>
<sequence>MTSEINFDILKNDKVDILVNDRFRLRLLPKNCVPIACDLLELDDQLIVVDLVKAEGYEAKVIDSLKALELSFEKSNNNLENKENIPEGCEIIGEEKLSVTFLSIDKLDKMAELNKNRHEEPQRGFEFSCLDRFPDFDLHLMPQWENLTLLNEYRFKPGWMDGRIPLTDRVNELRYLAGLISHLRDGTSPWTKEKAVEQPEILDRLKQLINEANKDAQSIYPFDFTDQLWDILKISKSFETLRQAFQLLYDRLKSGEFHVLVGANRTSSLAKMLRVRNPNDIVFPRLEIMTCLQLLVEIGVDRFNGELVYRFLQGQFLPNSSDLDPFFLSPMASLESSIERLLPLHFALQSMIMIERYVRLPKHEIANLAKRLLTHFITSKGTDAFEKEFIYKINMEDIQRGEISSTITDWIIERKYLKFDSEGTLSANSSISNIIHISKNFGIKYLPPTLKVSNKPKLDRSDIVKNEIMSPKEEKRKKNYFIYSSKMFEKDEERDTFNELIQFFHDKEFEKAERLLAERPNLRNYKDKSGRNAVHYAAASGHYEFVKSELSANNSLIGVIDDDGWTILMIAASAGQLEIVRLLFNFSKDLKLELLNVNQKNNTGQSALHYACSKDHLQIVQELINNGADLNSQDERGATPLHRAATKGNKRIVNLLLGYKNKLQINLVNREGDTALHLACEDDHFDVAILLATCGADINKLNREGKSPLDLVKNSQLKQKLIEAVRSSGY</sequence>
<evidence type="ECO:0000313" key="6">
    <source>
        <dbReference type="Proteomes" id="UP000605970"/>
    </source>
</evidence>
<evidence type="ECO:0000256" key="2">
    <source>
        <dbReference type="ARBA" id="ARBA00023043"/>
    </source>
</evidence>
<dbReference type="InterPro" id="IPR036770">
    <property type="entry name" value="Ankyrin_rpt-contain_sf"/>
</dbReference>
<name>A0A8T0A173_9BILA</name>
<comment type="subcellular location">
    <subcellularLocation>
        <location evidence="4">Chromosome</location>
        <location evidence="4">Centromere</location>
        <location evidence="4">Kinetochore</location>
    </subcellularLocation>
</comment>
<evidence type="ECO:0000256" key="3">
    <source>
        <dbReference type="PROSITE-ProRule" id="PRU00023"/>
    </source>
</evidence>
<keyword evidence="1" id="KW-0677">Repeat</keyword>
<dbReference type="Pfam" id="PF12796">
    <property type="entry name" value="Ank_2"/>
    <property type="match status" value="2"/>
</dbReference>
<protein>
    <recommendedName>
        <fullName evidence="4">Protein zwilch</fullName>
    </recommendedName>
</protein>
<dbReference type="AlphaFoldDB" id="A0A8T0A173"/>
<dbReference type="GO" id="GO:0051301">
    <property type="term" value="P:cell division"/>
    <property type="evidence" value="ECO:0007669"/>
    <property type="project" value="UniProtKB-UniRule"/>
</dbReference>
<dbReference type="EMBL" id="JABEBT010000009">
    <property type="protein sequence ID" value="KAF7638853.1"/>
    <property type="molecule type" value="Genomic_DNA"/>
</dbReference>
<keyword evidence="4" id="KW-0158">Chromosome</keyword>
<dbReference type="Proteomes" id="UP000605970">
    <property type="component" value="Unassembled WGS sequence"/>
</dbReference>